<feature type="domain" description="Tudor" evidence="4">
    <location>
        <begin position="530"/>
        <end position="589"/>
    </location>
</feature>
<dbReference type="PANTHER" id="PTHR22948:SF65">
    <property type="entry name" value="A-KINASE ANCHORING PROTEIN 1"/>
    <property type="match status" value="1"/>
</dbReference>
<evidence type="ECO:0000259" key="4">
    <source>
        <dbReference type="PROSITE" id="PS50304"/>
    </source>
</evidence>
<dbReference type="InterPro" id="IPR004088">
    <property type="entry name" value="KH_dom_type_1"/>
</dbReference>
<keyword evidence="3" id="KW-0812">Transmembrane</keyword>
<dbReference type="GO" id="GO:0005739">
    <property type="term" value="C:mitochondrion"/>
    <property type="evidence" value="ECO:0007669"/>
    <property type="project" value="TreeGrafter"/>
</dbReference>
<dbReference type="InterPro" id="IPR004087">
    <property type="entry name" value="KH_dom"/>
</dbReference>
<keyword evidence="3" id="KW-1133">Transmembrane helix</keyword>
<dbReference type="GO" id="GO:0003723">
    <property type="term" value="F:RNA binding"/>
    <property type="evidence" value="ECO:0007669"/>
    <property type="project" value="UniProtKB-UniRule"/>
</dbReference>
<dbReference type="SUPFAM" id="SSF63748">
    <property type="entry name" value="Tudor/PWWP/MBT"/>
    <property type="match status" value="1"/>
</dbReference>
<feature type="compositionally biased region" description="Polar residues" evidence="2">
    <location>
        <begin position="207"/>
        <end position="224"/>
    </location>
</feature>
<evidence type="ECO:0000313" key="6">
    <source>
        <dbReference type="Proteomes" id="UP000579812"/>
    </source>
</evidence>
<dbReference type="EMBL" id="JAAMOB010000010">
    <property type="protein sequence ID" value="KAF4108375.1"/>
    <property type="molecule type" value="Genomic_DNA"/>
</dbReference>
<feature type="transmembrane region" description="Helical" evidence="3">
    <location>
        <begin position="41"/>
        <end position="62"/>
    </location>
</feature>
<feature type="region of interest" description="Disordered" evidence="2">
    <location>
        <begin position="239"/>
        <end position="259"/>
    </location>
</feature>
<dbReference type="CDD" id="cd20407">
    <property type="entry name" value="Tudor_AKAP1"/>
    <property type="match status" value="1"/>
</dbReference>
<proteinExistence type="predicted"/>
<dbReference type="SUPFAM" id="SSF54791">
    <property type="entry name" value="Eukaryotic type KH-domain (KH-domain type I)"/>
    <property type="match status" value="1"/>
</dbReference>
<dbReference type="Proteomes" id="UP000579812">
    <property type="component" value="Unassembled WGS sequence"/>
</dbReference>
<dbReference type="InterPro" id="IPR036612">
    <property type="entry name" value="KH_dom_type_1_sf"/>
</dbReference>
<keyword evidence="1" id="KW-0694">RNA-binding</keyword>
<protein>
    <recommendedName>
        <fullName evidence="4">Tudor domain-containing protein</fullName>
    </recommendedName>
</protein>
<evidence type="ECO:0000313" key="5">
    <source>
        <dbReference type="EMBL" id="KAF4108375.1"/>
    </source>
</evidence>
<name>A0A7J6CP62_9TELE</name>
<comment type="caution">
    <text evidence="5">The sequence shown here is derived from an EMBL/GenBank/DDBJ whole genome shotgun (WGS) entry which is preliminary data.</text>
</comment>
<dbReference type="PANTHER" id="PTHR22948">
    <property type="entry name" value="TUDOR DOMAIN CONTAINING PROTEIN"/>
    <property type="match status" value="1"/>
</dbReference>
<dbReference type="Gene3D" id="2.30.30.140">
    <property type="match status" value="1"/>
</dbReference>
<sequence>MESSYDRLPIDCCHEHTCAPVTSRTPSASEPRGISGKRMLLSFRPLISVSVLTLLGWCWYSFRRRRRTTAPLWTKENVCCSDRSSPVHSSPAYSSILGESDLNMDHSNSGSSEIKNLTSTSSKIGLTKGVRPEPEGEVSVRFPETLRTEQEKDNIAGEGHPDCGEVSEDDSGLESDPVCLSSNHLATDFHTLTEQQSGPVRLDSHDGSSLSPDGGLNQENPEKISSVQVQRVIDTAAEDWKNQEPSDPHELGSVSRPPKGGFQFAAQESFSCDDNRRVCLQDASSFREKLLCHLGASGGDDSGCGSCFSEDASGAEGLTRELSEEGQGFVMTPTEANTVSIESKMTPCMLGVTEGEEEALRGSDVKSCISADTQVSSLAPPPAPPMILWDIEVPAHLVGRLIGKQGKFMNFLKQSSGAKIYVSTLPFTQEIQICHIQGSQQQVDDALSLIRKKFKDLDLTNCVPLPCLPITSWLLLPQDVFVEVMVTRVEAGHHLFVQQHKHPSYQALPTLIQHLQLCYSQLGCPSLPTPVEVGVVCAAPVTGSGWQRAQVIQYDRESGMAHVRYVDDGGYDTVNSATLRQIRSDFVMLPFQAAEVLLDNITPLPGEEEFSLEAKAALEELTANMALIIKVTGSQDGLPLVHMWKQAGDEVVLVNRLLAEQGFCTWFETQ</sequence>
<evidence type="ECO:0000256" key="3">
    <source>
        <dbReference type="SAM" id="Phobius"/>
    </source>
</evidence>
<reference evidence="5 6" key="1">
    <citation type="submission" date="2020-04" db="EMBL/GenBank/DDBJ databases">
        <title>Chromosome-level genome assembly of a cyprinid fish Onychostoma macrolepis by integration of Nanopore Sequencing, Bionano and Hi-C technology.</title>
        <authorList>
            <person name="Wang D."/>
        </authorList>
    </citation>
    <scope>NUCLEOTIDE SEQUENCE [LARGE SCALE GENOMIC DNA]</scope>
    <source>
        <strain evidence="5">SWU-2019</strain>
        <tissue evidence="5">Muscle</tissue>
    </source>
</reference>
<dbReference type="GO" id="GO:0016020">
    <property type="term" value="C:membrane"/>
    <property type="evidence" value="ECO:0007669"/>
    <property type="project" value="TreeGrafter"/>
</dbReference>
<accession>A0A7J6CP62</accession>
<gene>
    <name evidence="5" type="ORF">G5714_011134</name>
</gene>
<dbReference type="PROSITE" id="PS50084">
    <property type="entry name" value="KH_TYPE_1"/>
    <property type="match status" value="1"/>
</dbReference>
<dbReference type="Pfam" id="PF00567">
    <property type="entry name" value="TUDOR"/>
    <property type="match status" value="1"/>
</dbReference>
<dbReference type="SMART" id="SM00322">
    <property type="entry name" value="KH"/>
    <property type="match status" value="1"/>
</dbReference>
<evidence type="ECO:0000256" key="1">
    <source>
        <dbReference type="PROSITE-ProRule" id="PRU00117"/>
    </source>
</evidence>
<dbReference type="AlphaFoldDB" id="A0A7J6CP62"/>
<dbReference type="SMART" id="SM00333">
    <property type="entry name" value="TUDOR"/>
    <property type="match status" value="1"/>
</dbReference>
<dbReference type="PROSITE" id="PS50304">
    <property type="entry name" value="TUDOR"/>
    <property type="match status" value="1"/>
</dbReference>
<dbReference type="Gene3D" id="3.30.1370.10">
    <property type="entry name" value="K Homology domain, type 1"/>
    <property type="match status" value="1"/>
</dbReference>
<feature type="region of interest" description="Disordered" evidence="2">
    <location>
        <begin position="194"/>
        <end position="224"/>
    </location>
</feature>
<dbReference type="InterPro" id="IPR047368">
    <property type="entry name" value="KH-I_AKAP1"/>
</dbReference>
<feature type="compositionally biased region" description="Basic and acidic residues" evidence="2">
    <location>
        <begin position="144"/>
        <end position="163"/>
    </location>
</feature>
<keyword evidence="3" id="KW-0472">Membrane</keyword>
<dbReference type="InterPro" id="IPR050621">
    <property type="entry name" value="Tudor_domain_containing"/>
</dbReference>
<dbReference type="InterPro" id="IPR035437">
    <property type="entry name" value="SNase_OB-fold_sf"/>
</dbReference>
<dbReference type="Pfam" id="PF00013">
    <property type="entry name" value="KH_1"/>
    <property type="match status" value="1"/>
</dbReference>
<keyword evidence="6" id="KW-1185">Reference proteome</keyword>
<organism evidence="5 6">
    <name type="scientific">Onychostoma macrolepis</name>
    <dbReference type="NCBI Taxonomy" id="369639"/>
    <lineage>
        <taxon>Eukaryota</taxon>
        <taxon>Metazoa</taxon>
        <taxon>Chordata</taxon>
        <taxon>Craniata</taxon>
        <taxon>Vertebrata</taxon>
        <taxon>Euteleostomi</taxon>
        <taxon>Actinopterygii</taxon>
        <taxon>Neopterygii</taxon>
        <taxon>Teleostei</taxon>
        <taxon>Ostariophysi</taxon>
        <taxon>Cypriniformes</taxon>
        <taxon>Cyprinidae</taxon>
        <taxon>Acrossocheilinae</taxon>
        <taxon>Onychostoma</taxon>
    </lineage>
</organism>
<dbReference type="CDD" id="cd22395">
    <property type="entry name" value="KH-I_AKAP1"/>
    <property type="match status" value="1"/>
</dbReference>
<dbReference type="InterPro" id="IPR002999">
    <property type="entry name" value="Tudor"/>
</dbReference>
<dbReference type="InterPro" id="IPR047367">
    <property type="entry name" value="Tudor_AKAP1"/>
</dbReference>
<dbReference type="GO" id="GO:0034237">
    <property type="term" value="F:protein kinase A regulatory subunit binding"/>
    <property type="evidence" value="ECO:0007669"/>
    <property type="project" value="TreeGrafter"/>
</dbReference>
<dbReference type="Gene3D" id="2.40.50.90">
    <property type="match status" value="1"/>
</dbReference>
<evidence type="ECO:0000256" key="2">
    <source>
        <dbReference type="SAM" id="MobiDB-lite"/>
    </source>
</evidence>
<feature type="region of interest" description="Disordered" evidence="2">
    <location>
        <begin position="104"/>
        <end position="179"/>
    </location>
</feature>
<feature type="compositionally biased region" description="Polar residues" evidence="2">
    <location>
        <begin position="105"/>
        <end position="124"/>
    </location>
</feature>
<feature type="compositionally biased region" description="Basic and acidic residues" evidence="2">
    <location>
        <begin position="239"/>
        <end position="250"/>
    </location>
</feature>